<feature type="compositionally biased region" description="Polar residues" evidence="4">
    <location>
        <begin position="336"/>
        <end position="346"/>
    </location>
</feature>
<feature type="compositionally biased region" description="Acidic residues" evidence="4">
    <location>
        <begin position="988"/>
        <end position="998"/>
    </location>
</feature>
<dbReference type="PANTHER" id="PTHR14396">
    <property type="entry name" value="CLASPIN"/>
    <property type="match status" value="1"/>
</dbReference>
<dbReference type="OrthoDB" id="5859781at2759"/>
<feature type="compositionally biased region" description="Acidic residues" evidence="4">
    <location>
        <begin position="124"/>
        <end position="135"/>
    </location>
</feature>
<feature type="compositionally biased region" description="Polar residues" evidence="4">
    <location>
        <begin position="379"/>
        <end position="398"/>
    </location>
</feature>
<feature type="compositionally biased region" description="Basic and acidic residues" evidence="4">
    <location>
        <begin position="52"/>
        <end position="62"/>
    </location>
</feature>
<dbReference type="EMBL" id="NEDP02000680">
    <property type="protein sequence ID" value="OWF55416.1"/>
    <property type="molecule type" value="Genomic_DNA"/>
</dbReference>
<evidence type="ECO:0000313" key="5">
    <source>
        <dbReference type="EMBL" id="OWF55416.1"/>
    </source>
</evidence>
<comment type="caution">
    <text evidence="5">The sequence shown here is derived from an EMBL/GenBank/DDBJ whole genome shotgun (WGS) entry which is preliminary data.</text>
</comment>
<keyword evidence="3" id="KW-0539">Nucleus</keyword>
<feature type="compositionally biased region" description="Polar residues" evidence="4">
    <location>
        <begin position="1279"/>
        <end position="1299"/>
    </location>
</feature>
<feature type="region of interest" description="Disordered" evidence="4">
    <location>
        <begin position="834"/>
        <end position="870"/>
    </location>
</feature>
<comment type="subcellular location">
    <subcellularLocation>
        <location evidence="1">Nucleus</location>
    </subcellularLocation>
</comment>
<dbReference type="STRING" id="6573.A0A210R3A8"/>
<protein>
    <submittedName>
        <fullName evidence="5">Claspin</fullName>
    </submittedName>
</protein>
<feature type="region of interest" description="Disordered" evidence="4">
    <location>
        <begin position="1145"/>
        <end position="1182"/>
    </location>
</feature>
<feature type="compositionally biased region" description="Acidic residues" evidence="4">
    <location>
        <begin position="1168"/>
        <end position="1178"/>
    </location>
</feature>
<feature type="compositionally biased region" description="Polar residues" evidence="4">
    <location>
        <begin position="764"/>
        <end position="789"/>
    </location>
</feature>
<feature type="compositionally biased region" description="Polar residues" evidence="4">
    <location>
        <begin position="859"/>
        <end position="870"/>
    </location>
</feature>
<accession>A0A210R3A8</accession>
<feature type="region of interest" description="Disordered" evidence="4">
    <location>
        <begin position="961"/>
        <end position="1053"/>
    </location>
</feature>
<feature type="compositionally biased region" description="Polar residues" evidence="4">
    <location>
        <begin position="310"/>
        <end position="322"/>
    </location>
</feature>
<evidence type="ECO:0000256" key="1">
    <source>
        <dbReference type="ARBA" id="ARBA00004123"/>
    </source>
</evidence>
<feature type="region of interest" description="Disordered" evidence="4">
    <location>
        <begin position="616"/>
        <end position="745"/>
    </location>
</feature>
<proteinExistence type="predicted"/>
<name>A0A210R3A8_MIZYE</name>
<feature type="compositionally biased region" description="Acidic residues" evidence="4">
    <location>
        <begin position="687"/>
        <end position="703"/>
    </location>
</feature>
<dbReference type="GO" id="GO:0005634">
    <property type="term" value="C:nucleus"/>
    <property type="evidence" value="ECO:0007669"/>
    <property type="project" value="UniProtKB-SubCell"/>
</dbReference>
<feature type="compositionally biased region" description="Acidic residues" evidence="4">
    <location>
        <begin position="205"/>
        <end position="216"/>
    </location>
</feature>
<feature type="region of interest" description="Disordered" evidence="4">
    <location>
        <begin position="764"/>
        <end position="797"/>
    </location>
</feature>
<dbReference type="Proteomes" id="UP000242188">
    <property type="component" value="Unassembled WGS sequence"/>
</dbReference>
<evidence type="ECO:0000256" key="2">
    <source>
        <dbReference type="ARBA" id="ARBA00022553"/>
    </source>
</evidence>
<feature type="compositionally biased region" description="Acidic residues" evidence="4">
    <location>
        <begin position="657"/>
        <end position="679"/>
    </location>
</feature>
<organism evidence="5 6">
    <name type="scientific">Mizuhopecten yessoensis</name>
    <name type="common">Japanese scallop</name>
    <name type="synonym">Patinopecten yessoensis</name>
    <dbReference type="NCBI Taxonomy" id="6573"/>
    <lineage>
        <taxon>Eukaryota</taxon>
        <taxon>Metazoa</taxon>
        <taxon>Spiralia</taxon>
        <taxon>Lophotrochozoa</taxon>
        <taxon>Mollusca</taxon>
        <taxon>Bivalvia</taxon>
        <taxon>Autobranchia</taxon>
        <taxon>Pteriomorphia</taxon>
        <taxon>Pectinida</taxon>
        <taxon>Pectinoidea</taxon>
        <taxon>Pectinidae</taxon>
        <taxon>Mizuhopecten</taxon>
    </lineage>
</organism>
<feature type="compositionally biased region" description="Polar residues" evidence="4">
    <location>
        <begin position="1224"/>
        <end position="1233"/>
    </location>
</feature>
<dbReference type="GO" id="GO:0033314">
    <property type="term" value="P:mitotic DNA replication checkpoint signaling"/>
    <property type="evidence" value="ECO:0007669"/>
    <property type="project" value="TreeGrafter"/>
</dbReference>
<feature type="compositionally biased region" description="Basic and acidic residues" evidence="4">
    <location>
        <begin position="365"/>
        <end position="378"/>
    </location>
</feature>
<sequence length="1360" mass="151422">MEEPQNTETVGVEVMVKEVDSLEKADSGMDEDSQHSSVQDKSETTNAGEISDNDKNPALRLEDSDDSDDEDITIKPKKRMKTILDDEEEEEDSSIPGPSDESKNKNKVEKTAEEVLDAVLNSNDTDEDSDSESSDNESLKAVAQKKRKKLPILDESSNGSSVSSRESGPSTSEHKKPDFGNGDLFDAESDSDRDSGDEPAQSSNDEADDEGFDESTIDPKLLKQLKKGAAKKETVRSKRKAKEEAILNIHSETQRMVRESRVSIPYHNPSPRPLQDFLGRALQKQQQYKALKGASHSRKAQLCEEVLSKTRFSSPKLSSTDCQGMEVDLSVDRQTADISDSAQPTETGVPHTGADSDNDSLPDLQSHRDKPGHSDSCLESKSTCGQSESKSTCGQSGELQKEPSNLDFDELPDLVIEEETTNTNKVEKLKMESSFELQGIEDSNKKPDSDVCEQDLCKDSCAMEVCDTTDQPSSAVSGDVDTEVSNKEDTPSTKLANRGTLGDLSSLPRLSGGPNSFISLDEDSGGSTPKNREMSIFMERFLRHSQKKEKKTSDQDVQISVVQKEKMAPDREELKESTFTYHATPIEDNPLLKLDTPGAKLLALKSQLSVVMAQKREKNRLKHQQVYDLDNEAGFEGDEEEALLDDEAEMSDHSDTDVEDDDFEEQFGDADEELEQDEEPREKNPFMDDEAEEDEESEKEDGDLNLKLQLSDNEEEEEKEEEVVKAMSTKKKSRVLQISDDEDSNAVACSMDCAQRSAKEVDNVQQSSGVADNVQQSSGVADNVQQSSGVVDYDQKSTDAKSIETGVSASHFLVPHSLEESRAVEEFSPFSKHLASMSTSPTQKKRMNLPPPIEDSQDLYGNNQALPPTQTQSEMPLFYLEDSQSQMLDADGFLKVGSTGKKNVRSFTLGNTDNAESSDMDELLGLCSGRFGATQSEDKKSCKSLFGTQQTQGNMDELLGLCSGQFAGSGKMPQDSQKTGMKRKLPLDDDDEEEEEEEFRIVSDEEEKFDHNDKNELSDDEDAGEGNDTDNIEDSGDEVDGEAPSKFTGFTAGNKHGLIRKDFVDEEAELSGSEYDSDENLDIAEEDDFMEMEEGDKDVTVGEEELRNQVGRAHLKQLIDEDKRELMRFQEMYLQDGDLHSEGAGRKRQFRWRDIDDDTQQDMFGSESEGEKEDEEGENELRWRKERFEREKWLKEQMEQEKEGDESQLFKFGKVFLKRRESDTSNSSISVPRTPTDPDIAPKRKDTPTPNLFKLAGQKRGSFLSRDKDSLAKIAEFNKGSSILNTGGPRNSRNLTFQVISPGKDKENKSGTKVSSEKPTLGPRVRKAHTPNTKNTPAAKKPRLEKKDSSFSQNSIFNHI</sequence>
<feature type="compositionally biased region" description="Low complexity" evidence="4">
    <location>
        <begin position="155"/>
        <end position="171"/>
    </location>
</feature>
<feature type="compositionally biased region" description="Basic and acidic residues" evidence="4">
    <location>
        <begin position="230"/>
        <end position="240"/>
    </location>
</feature>
<dbReference type="GO" id="GO:0010997">
    <property type="term" value="F:anaphase-promoting complex binding"/>
    <property type="evidence" value="ECO:0007669"/>
    <property type="project" value="TreeGrafter"/>
</dbReference>
<feature type="region of interest" description="Disordered" evidence="4">
    <location>
        <begin position="1279"/>
        <end position="1360"/>
    </location>
</feature>
<dbReference type="GO" id="GO:0007095">
    <property type="term" value="P:mitotic G2 DNA damage checkpoint signaling"/>
    <property type="evidence" value="ECO:0007669"/>
    <property type="project" value="TreeGrafter"/>
</dbReference>
<feature type="compositionally biased region" description="Acidic residues" evidence="4">
    <location>
        <begin position="629"/>
        <end position="649"/>
    </location>
</feature>
<dbReference type="InterPro" id="IPR024146">
    <property type="entry name" value="Claspin"/>
</dbReference>
<feature type="compositionally biased region" description="Basic and acidic residues" evidence="4">
    <location>
        <begin position="100"/>
        <end position="113"/>
    </location>
</feature>
<feature type="region of interest" description="Disordered" evidence="4">
    <location>
        <begin position="1220"/>
        <end position="1265"/>
    </location>
</feature>
<evidence type="ECO:0000313" key="6">
    <source>
        <dbReference type="Proteomes" id="UP000242188"/>
    </source>
</evidence>
<evidence type="ECO:0000256" key="4">
    <source>
        <dbReference type="SAM" id="MobiDB-lite"/>
    </source>
</evidence>
<feature type="region of interest" description="Disordered" evidence="4">
    <location>
        <begin position="1"/>
        <end position="240"/>
    </location>
</feature>
<feature type="region of interest" description="Disordered" evidence="4">
    <location>
        <begin position="468"/>
        <end position="531"/>
    </location>
</feature>
<feature type="compositionally biased region" description="Acidic residues" evidence="4">
    <location>
        <begin position="712"/>
        <end position="721"/>
    </location>
</feature>
<reference evidence="5 6" key="1">
    <citation type="journal article" date="2017" name="Nat. Ecol. Evol.">
        <title>Scallop genome provides insights into evolution of bilaterian karyotype and development.</title>
        <authorList>
            <person name="Wang S."/>
            <person name="Zhang J."/>
            <person name="Jiao W."/>
            <person name="Li J."/>
            <person name="Xun X."/>
            <person name="Sun Y."/>
            <person name="Guo X."/>
            <person name="Huan P."/>
            <person name="Dong B."/>
            <person name="Zhang L."/>
            <person name="Hu X."/>
            <person name="Sun X."/>
            <person name="Wang J."/>
            <person name="Zhao C."/>
            <person name="Wang Y."/>
            <person name="Wang D."/>
            <person name="Huang X."/>
            <person name="Wang R."/>
            <person name="Lv J."/>
            <person name="Li Y."/>
            <person name="Zhang Z."/>
            <person name="Liu B."/>
            <person name="Lu W."/>
            <person name="Hui Y."/>
            <person name="Liang J."/>
            <person name="Zhou Z."/>
            <person name="Hou R."/>
            <person name="Li X."/>
            <person name="Liu Y."/>
            <person name="Li H."/>
            <person name="Ning X."/>
            <person name="Lin Y."/>
            <person name="Zhao L."/>
            <person name="Xing Q."/>
            <person name="Dou J."/>
            <person name="Li Y."/>
            <person name="Mao J."/>
            <person name="Guo H."/>
            <person name="Dou H."/>
            <person name="Li T."/>
            <person name="Mu C."/>
            <person name="Jiang W."/>
            <person name="Fu Q."/>
            <person name="Fu X."/>
            <person name="Miao Y."/>
            <person name="Liu J."/>
            <person name="Yu Q."/>
            <person name="Li R."/>
            <person name="Liao H."/>
            <person name="Li X."/>
            <person name="Kong Y."/>
            <person name="Jiang Z."/>
            <person name="Chourrout D."/>
            <person name="Li R."/>
            <person name="Bao Z."/>
        </authorList>
    </citation>
    <scope>NUCLEOTIDE SEQUENCE [LARGE SCALE GENOMIC DNA]</scope>
    <source>
        <strain evidence="5 6">PY_sf001</strain>
    </source>
</reference>
<gene>
    <name evidence="5" type="ORF">KP79_PYT10471</name>
</gene>
<feature type="compositionally biased region" description="Acidic residues" evidence="4">
    <location>
        <begin position="1018"/>
        <end position="1041"/>
    </location>
</feature>
<feature type="compositionally biased region" description="Basic and acidic residues" evidence="4">
    <location>
        <begin position="15"/>
        <end position="43"/>
    </location>
</feature>
<keyword evidence="6" id="KW-1185">Reference proteome</keyword>
<dbReference type="PANTHER" id="PTHR14396:SF10">
    <property type="entry name" value="CLASPIN"/>
    <property type="match status" value="1"/>
</dbReference>
<feature type="compositionally biased region" description="Polar residues" evidence="4">
    <location>
        <begin position="1350"/>
        <end position="1360"/>
    </location>
</feature>
<feature type="compositionally biased region" description="Basic and acidic residues" evidence="4">
    <location>
        <begin position="999"/>
        <end position="1017"/>
    </location>
</feature>
<feature type="region of interest" description="Disordered" evidence="4">
    <location>
        <begin position="310"/>
        <end position="412"/>
    </location>
</feature>
<evidence type="ECO:0000256" key="3">
    <source>
        <dbReference type="ARBA" id="ARBA00023242"/>
    </source>
</evidence>
<keyword evidence="2" id="KW-0597">Phosphoprotein</keyword>